<evidence type="ECO:0000313" key="12">
    <source>
        <dbReference type="Proteomes" id="UP000823872"/>
    </source>
</evidence>
<name>A0ABI7ZXS8_FELCA</name>
<keyword evidence="8" id="KW-0520">NAD</keyword>
<protein>
    <recommendedName>
        <fullName evidence="10">Enoyl reductase (ER) domain-containing protein</fullName>
    </recommendedName>
</protein>
<evidence type="ECO:0000256" key="9">
    <source>
        <dbReference type="RuleBase" id="RU361277"/>
    </source>
</evidence>
<feature type="domain" description="Enoyl reductase (ER)" evidence="10">
    <location>
        <begin position="19"/>
        <end position="420"/>
    </location>
</feature>
<sequence length="422" mass="45198">MGTKGKVIKCKAAVAWEAGKPLCIEEVEVAPPKAHEVRVQIIATALCHTDAHPINPKFKEALFPVILGHEGAGIVESVGPGVTSFKPGDKVIPLYMAQCGKCKFCLSPLTNFCTKLSLVKNPIVDQELMEDKTSRFTCKGKPIYHFMGTSTFTQYTVVSDINLAKIDDDANLERVCLLGCGFSTGYGAAINTAKQCSSWDSRSSQEATETTETPSDLHMATSAFSLTLQISLPQTVVTPGSTCAIFGLGGVGLSAIMGCKVAGASRIIAIDINSEKFTKAKALGATDCLNPRNLHKPIQEVIIEMTKGGVDFALDCAGGPEAMRAALDCTTAGWGTCTFIGVDSEIRGLTISPVELIMGRTINGTCFGGWKSIDSIPKLVTDYKNKIFDLDILVTHTLPFDKINEAFDLMNQGKSIRIVLTF</sequence>
<dbReference type="GeneTree" id="ENSGT00940000162645"/>
<evidence type="ECO:0000256" key="5">
    <source>
        <dbReference type="ARBA" id="ARBA00022723"/>
    </source>
</evidence>
<dbReference type="InterPro" id="IPR013154">
    <property type="entry name" value="ADH-like_N"/>
</dbReference>
<evidence type="ECO:0000256" key="8">
    <source>
        <dbReference type="ARBA" id="ARBA00023027"/>
    </source>
</evidence>
<keyword evidence="7" id="KW-0560">Oxidoreductase</keyword>
<dbReference type="InterPro" id="IPR013149">
    <property type="entry name" value="ADH-like_C"/>
</dbReference>
<dbReference type="Ensembl" id="ENSFCTT00005073174.1">
    <property type="protein sequence ID" value="ENSFCTP00005051764.1"/>
    <property type="gene ID" value="ENSFCTG00005025825.1"/>
</dbReference>
<dbReference type="SUPFAM" id="SSF50129">
    <property type="entry name" value="GroES-like"/>
    <property type="match status" value="2"/>
</dbReference>
<dbReference type="Pfam" id="PF08240">
    <property type="entry name" value="ADH_N"/>
    <property type="match status" value="1"/>
</dbReference>
<dbReference type="SUPFAM" id="SSF51735">
    <property type="entry name" value="NAD(P)-binding Rossmann-fold domains"/>
    <property type="match status" value="1"/>
</dbReference>
<keyword evidence="4" id="KW-0963">Cytoplasm</keyword>
<evidence type="ECO:0000256" key="3">
    <source>
        <dbReference type="ARBA" id="ARBA00007704"/>
    </source>
</evidence>
<accession>A0ABI7ZXS8</accession>
<dbReference type="PANTHER" id="PTHR43880:SF14">
    <property type="entry name" value="ALL-TRANS-RETINOL DEHYDROGENASE [NAD(+)] ADH4"/>
    <property type="match status" value="1"/>
</dbReference>
<dbReference type="PROSITE" id="PS00059">
    <property type="entry name" value="ADH_ZINC"/>
    <property type="match status" value="1"/>
</dbReference>
<reference evidence="11" key="2">
    <citation type="submission" date="2025-08" db="UniProtKB">
        <authorList>
            <consortium name="Ensembl"/>
        </authorList>
    </citation>
    <scope>IDENTIFICATION</scope>
    <source>
        <strain evidence="11">breed Abyssinian</strain>
    </source>
</reference>
<evidence type="ECO:0000256" key="2">
    <source>
        <dbReference type="ARBA" id="ARBA00004496"/>
    </source>
</evidence>
<evidence type="ECO:0000313" key="11">
    <source>
        <dbReference type="Ensembl" id="ENSFCTP00005051764.1"/>
    </source>
</evidence>
<comment type="cofactor">
    <cofactor evidence="1 9">
        <name>Zn(2+)</name>
        <dbReference type="ChEBI" id="CHEBI:29105"/>
    </cofactor>
</comment>
<dbReference type="SMART" id="SM00829">
    <property type="entry name" value="PKS_ER"/>
    <property type="match status" value="1"/>
</dbReference>
<dbReference type="CDD" id="cd08299">
    <property type="entry name" value="alcohol_DH_class_I_II_IV"/>
    <property type="match status" value="1"/>
</dbReference>
<evidence type="ECO:0000256" key="4">
    <source>
        <dbReference type="ARBA" id="ARBA00022490"/>
    </source>
</evidence>
<comment type="subcellular location">
    <subcellularLocation>
        <location evidence="2">Cytoplasm</location>
    </subcellularLocation>
</comment>
<comment type="similarity">
    <text evidence="3">Belongs to the zinc-containing alcohol dehydrogenase family. Class-II subfamily.</text>
</comment>
<dbReference type="Gene3D" id="3.40.50.720">
    <property type="entry name" value="NAD(P)-binding Rossmann-like Domain"/>
    <property type="match status" value="1"/>
</dbReference>
<evidence type="ECO:0000256" key="6">
    <source>
        <dbReference type="ARBA" id="ARBA00022833"/>
    </source>
</evidence>
<dbReference type="InterPro" id="IPR020843">
    <property type="entry name" value="ER"/>
</dbReference>
<evidence type="ECO:0000256" key="7">
    <source>
        <dbReference type="ARBA" id="ARBA00023002"/>
    </source>
</evidence>
<organism evidence="11 12">
    <name type="scientific">Felis catus</name>
    <name type="common">Cat</name>
    <name type="synonym">Felis silvestris catus</name>
    <dbReference type="NCBI Taxonomy" id="9685"/>
    <lineage>
        <taxon>Eukaryota</taxon>
        <taxon>Metazoa</taxon>
        <taxon>Chordata</taxon>
        <taxon>Craniata</taxon>
        <taxon>Vertebrata</taxon>
        <taxon>Euteleostomi</taxon>
        <taxon>Mammalia</taxon>
        <taxon>Eutheria</taxon>
        <taxon>Laurasiatheria</taxon>
        <taxon>Carnivora</taxon>
        <taxon>Feliformia</taxon>
        <taxon>Felidae</taxon>
        <taxon>Felinae</taxon>
        <taxon>Felis</taxon>
    </lineage>
</organism>
<dbReference type="Gene3D" id="3.90.180.10">
    <property type="entry name" value="Medium-chain alcohol dehydrogenases, catalytic domain"/>
    <property type="match status" value="2"/>
</dbReference>
<reference evidence="11" key="3">
    <citation type="submission" date="2025-09" db="UniProtKB">
        <authorList>
            <consortium name="Ensembl"/>
        </authorList>
    </citation>
    <scope>IDENTIFICATION</scope>
    <source>
        <strain evidence="11">breed Abyssinian</strain>
    </source>
</reference>
<gene>
    <name evidence="11" type="primary">ADH4</name>
</gene>
<keyword evidence="5 9" id="KW-0479">Metal-binding</keyword>
<dbReference type="Pfam" id="PF00107">
    <property type="entry name" value="ADH_zinc_N"/>
    <property type="match status" value="1"/>
</dbReference>
<reference evidence="11 12" key="1">
    <citation type="submission" date="2021-02" db="EMBL/GenBank/DDBJ databases">
        <title>Safari Cat Assemblies.</title>
        <authorList>
            <person name="Bredemeyer K.R."/>
            <person name="Murphy W.J."/>
        </authorList>
    </citation>
    <scope>NUCLEOTIDE SEQUENCE [LARGE SCALE GENOMIC DNA]</scope>
</reference>
<proteinExistence type="inferred from homology"/>
<dbReference type="Proteomes" id="UP000823872">
    <property type="component" value="Chromosome B1"/>
</dbReference>
<dbReference type="InterPro" id="IPR036291">
    <property type="entry name" value="NAD(P)-bd_dom_sf"/>
</dbReference>
<dbReference type="InterPro" id="IPR002328">
    <property type="entry name" value="ADH_Zn_CS"/>
</dbReference>
<dbReference type="InterPro" id="IPR011032">
    <property type="entry name" value="GroES-like_sf"/>
</dbReference>
<evidence type="ECO:0000259" key="10">
    <source>
        <dbReference type="SMART" id="SM00829"/>
    </source>
</evidence>
<keyword evidence="6 9" id="KW-0862">Zinc</keyword>
<keyword evidence="12" id="KW-1185">Reference proteome</keyword>
<dbReference type="PANTHER" id="PTHR43880">
    <property type="entry name" value="ALCOHOL DEHYDROGENASE"/>
    <property type="match status" value="1"/>
</dbReference>
<evidence type="ECO:0000256" key="1">
    <source>
        <dbReference type="ARBA" id="ARBA00001947"/>
    </source>
</evidence>